<dbReference type="RefSeq" id="WP_005916305.1">
    <property type="nucleotide sequence ID" value="NZ_ALVD01000002.1"/>
</dbReference>
<dbReference type="CDD" id="cd00267">
    <property type="entry name" value="ABC_ATPase"/>
    <property type="match status" value="1"/>
</dbReference>
<dbReference type="InterPro" id="IPR051396">
    <property type="entry name" value="Bact_Antivir_Def_Nuclease"/>
</dbReference>
<accession>A0ABP2R606</accession>
<evidence type="ECO:0000313" key="2">
    <source>
        <dbReference type="EMBL" id="EJU08394.1"/>
    </source>
</evidence>
<sequence length="550" mass="64319">MLDDIQKLILEIDKMYNQKILKNKLSKFKIHNFRNFFKESQINFTFPLTVIVGKNGSGKTTLMKMIKLLSKKQIPQNEFFETVLDNGGLEGANISYWIDTEQIQYKRIHLNEWEKKGNVPDKFKVTYIQTKSMIGATDKSLLYNNIGKNSKRIQQIEYLIKQTKKIKQNQLSNSERKQRHYLEKSAIEIINWILQEDIQSIEIIRHKYYYGTWGTSVIFNNGKQYSEYNAGSGEFVITNIIDEIHHISENSLLLLDEPEVSLHPGAQKRLMCYILETIKKKKVQVIITTHSTTIVDSLPKSSIKCLRKMDNGIITIEEQILYQNAFIELESDVNKKNIIVEDAIAKKIIDGVLKSEQLDGLLQVNFYPGGADNIKKYTILIYSKTKIHNRYVIFDGDQKKGNIPIFSQVPDSDKDKQYYKNVFKSVVGISTDKIDWGIDANRKSGRYNIAQEQELIITYLEYFRNYVFFLPQMIPEDIIYDIDVIKKILDEDIPDFSAEKNSKEKLKKIADKTKMEITTIENMLIYHFIKRKNSDYKNIVDFLNKIIEWR</sequence>
<proteinExistence type="predicted"/>
<dbReference type="InterPro" id="IPR027417">
    <property type="entry name" value="P-loop_NTPase"/>
</dbReference>
<name>A0ABP2R606_9FUSO</name>
<gene>
    <name evidence="2" type="ORF">B437_03716</name>
</gene>
<dbReference type="Pfam" id="PF13304">
    <property type="entry name" value="AAA_21"/>
    <property type="match status" value="1"/>
</dbReference>
<reference evidence="3" key="1">
    <citation type="journal article" date="2012" name="J. Bacteriol.">
        <title>Draft Genome Sequence of Fusobacterium nucleatum ChDC F128, Isolated from a Periodontitis Lesion.</title>
        <authorList>
            <person name="Park S.N."/>
            <person name="Kong S.W."/>
            <person name="Kim H.S."/>
            <person name="Park M.S."/>
            <person name="Lee J.W."/>
            <person name="Cho E."/>
            <person name="Lim Y.K."/>
            <person name="Choi M.H."/>
            <person name="Chang Y.H."/>
            <person name="Shin J.H."/>
            <person name="Park H.S."/>
            <person name="Choi S.H."/>
            <person name="Kook J.K."/>
        </authorList>
    </citation>
    <scope>NUCLEOTIDE SEQUENCE [LARGE SCALE GENOMIC DNA]</scope>
    <source>
        <strain evidence="3">ChDC F128</strain>
    </source>
</reference>
<comment type="caution">
    <text evidence="2">The sequence shown here is derived from an EMBL/GenBank/DDBJ whole genome shotgun (WGS) entry which is preliminary data.</text>
</comment>
<dbReference type="Pfam" id="PF13476">
    <property type="entry name" value="AAA_23"/>
    <property type="match status" value="1"/>
</dbReference>
<evidence type="ECO:0000313" key="3">
    <source>
        <dbReference type="Proteomes" id="UP000004829"/>
    </source>
</evidence>
<evidence type="ECO:0000259" key="1">
    <source>
        <dbReference type="SMART" id="SM00382"/>
    </source>
</evidence>
<dbReference type="InterPro" id="IPR003593">
    <property type="entry name" value="AAA+_ATPase"/>
</dbReference>
<dbReference type="PANTHER" id="PTHR43581">
    <property type="entry name" value="ATP/GTP PHOSPHATASE"/>
    <property type="match status" value="1"/>
</dbReference>
<dbReference type="SMART" id="SM00382">
    <property type="entry name" value="AAA"/>
    <property type="match status" value="1"/>
</dbReference>
<keyword evidence="3" id="KW-1185">Reference proteome</keyword>
<dbReference type="EMBL" id="ALVD01000002">
    <property type="protein sequence ID" value="EJU08394.1"/>
    <property type="molecule type" value="Genomic_DNA"/>
</dbReference>
<dbReference type="SUPFAM" id="SSF52540">
    <property type="entry name" value="P-loop containing nucleoside triphosphate hydrolases"/>
    <property type="match status" value="1"/>
</dbReference>
<dbReference type="Gene3D" id="3.40.50.300">
    <property type="entry name" value="P-loop containing nucleotide triphosphate hydrolases"/>
    <property type="match status" value="1"/>
</dbReference>
<protein>
    <submittedName>
        <fullName evidence="2">ATPase</fullName>
    </submittedName>
</protein>
<feature type="domain" description="AAA+ ATPase" evidence="1">
    <location>
        <begin position="45"/>
        <end position="310"/>
    </location>
</feature>
<dbReference type="InterPro" id="IPR003959">
    <property type="entry name" value="ATPase_AAA_core"/>
</dbReference>
<dbReference type="InterPro" id="IPR038729">
    <property type="entry name" value="Rad50/SbcC_AAA"/>
</dbReference>
<dbReference type="Proteomes" id="UP000004829">
    <property type="component" value="Unassembled WGS sequence"/>
</dbReference>
<dbReference type="PANTHER" id="PTHR43581:SF4">
    <property type="entry name" value="ATP_GTP PHOSPHATASE"/>
    <property type="match status" value="1"/>
</dbReference>
<organism evidence="2 3">
    <name type="scientific">Fusobacterium hwasookii ChDC F128</name>
    <dbReference type="NCBI Taxonomy" id="1216362"/>
    <lineage>
        <taxon>Bacteria</taxon>
        <taxon>Fusobacteriati</taxon>
        <taxon>Fusobacteriota</taxon>
        <taxon>Fusobacteriia</taxon>
        <taxon>Fusobacteriales</taxon>
        <taxon>Fusobacteriaceae</taxon>
        <taxon>Fusobacterium</taxon>
    </lineage>
</organism>